<organism evidence="4 5">
    <name type="scientific">Phaeobacter gallaeciensis</name>
    <dbReference type="NCBI Taxonomy" id="60890"/>
    <lineage>
        <taxon>Bacteria</taxon>
        <taxon>Pseudomonadati</taxon>
        <taxon>Pseudomonadota</taxon>
        <taxon>Alphaproteobacteria</taxon>
        <taxon>Rhodobacterales</taxon>
        <taxon>Roseobacteraceae</taxon>
        <taxon>Phaeobacter</taxon>
    </lineage>
</organism>
<evidence type="ECO:0000256" key="1">
    <source>
        <dbReference type="ARBA" id="ARBA00004167"/>
    </source>
</evidence>
<evidence type="ECO:0000313" key="4">
    <source>
        <dbReference type="EMBL" id="ATF05135.1"/>
    </source>
</evidence>
<dbReference type="PANTHER" id="PTHR21461:SF69">
    <property type="entry name" value="GLYCOSYLTRANSFERASE FAMILY 92 PROTEIN"/>
    <property type="match status" value="1"/>
</dbReference>
<sequence length="374" mass="42546">MTASPSAAKAKRLIITCMKNEGPFILEWVAHHRAIGFDHMLVFTNDCDDGTVELLDALATRGYITRMDNPYQEMGSGYNPQKGALKFAESLDLVQQAEWVLVSDVDEFVNIHVGDGDLDSLFAATNDPDMISMQWRLFGNSFRNSYDDVLLTQEHSYCAPKYCPAPIQAWGIKTMFKTAGDYVAGSYDRIGVHRPLKRRIEGMPKWVAGSGKPVPEDMADQGWRFGIRDHGYDVVTLNHYAVRSTESFLVKRDRGRVNHVERDQGLAYWMRMNFNMEQDTSIQRRLPATKKELTRLKRLKGIKALHEAAVTAHRSKITDLMAREDMKRFYDEITSPKLTLLSRHLNFVSRAQFNDGPDAISADLIDRLEQVPVL</sequence>
<dbReference type="GO" id="GO:0005737">
    <property type="term" value="C:cytoplasm"/>
    <property type="evidence" value="ECO:0007669"/>
    <property type="project" value="TreeGrafter"/>
</dbReference>
<comment type="subcellular location">
    <subcellularLocation>
        <location evidence="1">Membrane</location>
        <topology evidence="1">Single-pass membrane protein</topology>
    </subcellularLocation>
</comment>
<name>A0AAD0EC99_9RHOB</name>
<keyword evidence="2" id="KW-0812">Transmembrane</keyword>
<reference evidence="4 5" key="1">
    <citation type="journal article" date="2017" name="Front. Microbiol.">
        <title>Phaeobacter piscinae sp. nov., a species of the Roseobacter group and potential aquaculture probiont.</title>
        <authorList>
            <person name="Sonnenschein E.C."/>
            <person name="Phippen C.B.W."/>
            <person name="Nielsen K.F."/>
            <person name="Mateiu R.V."/>
            <person name="Melchiorsen J."/>
            <person name="Gram L."/>
            <person name="Overmann J."/>
            <person name="Freese H.M."/>
        </authorList>
    </citation>
    <scope>NUCLEOTIDE SEQUENCE [LARGE SCALE GENOMIC DNA]</scope>
    <source>
        <strain evidence="4 5">P63</strain>
    </source>
</reference>
<keyword evidence="3" id="KW-0472">Membrane</keyword>
<keyword evidence="3" id="KW-1133">Transmembrane helix</keyword>
<evidence type="ECO:0000256" key="2">
    <source>
        <dbReference type="ARBA" id="ARBA00022692"/>
    </source>
</evidence>
<dbReference type="PANTHER" id="PTHR21461">
    <property type="entry name" value="GLYCOSYLTRANSFERASE FAMILY 92 PROTEIN"/>
    <property type="match status" value="1"/>
</dbReference>
<dbReference type="SUPFAM" id="SSF53448">
    <property type="entry name" value="Nucleotide-diphospho-sugar transferases"/>
    <property type="match status" value="1"/>
</dbReference>
<dbReference type="RefSeq" id="WP_024096517.1">
    <property type="nucleotide sequence ID" value="NZ_CP010588.1"/>
</dbReference>
<keyword evidence="4" id="KW-0808">Transferase</keyword>
<gene>
    <name evidence="4" type="ORF">PhaeoP63_01044</name>
</gene>
<dbReference type="InterPro" id="IPR029044">
    <property type="entry name" value="Nucleotide-diphossugar_trans"/>
</dbReference>
<evidence type="ECO:0000313" key="5">
    <source>
        <dbReference type="Proteomes" id="UP000217545"/>
    </source>
</evidence>
<proteinExistence type="predicted"/>
<evidence type="ECO:0000256" key="3">
    <source>
        <dbReference type="ARBA" id="ARBA00022989"/>
    </source>
</evidence>
<dbReference type="GeneID" id="31845489"/>
<accession>A0AAD0EC99</accession>
<dbReference type="EMBL" id="CP010784">
    <property type="protein sequence ID" value="ATF05135.1"/>
    <property type="molecule type" value="Genomic_DNA"/>
</dbReference>
<dbReference type="GO" id="GO:0016020">
    <property type="term" value="C:membrane"/>
    <property type="evidence" value="ECO:0007669"/>
    <property type="project" value="UniProtKB-SubCell"/>
</dbReference>
<dbReference type="Proteomes" id="UP000217545">
    <property type="component" value="Chromosome"/>
</dbReference>
<dbReference type="Pfam" id="PF13704">
    <property type="entry name" value="Glyco_tranf_2_4"/>
    <property type="match status" value="1"/>
</dbReference>
<dbReference type="AlphaFoldDB" id="A0AAD0EC99"/>
<protein>
    <submittedName>
        <fullName evidence="4">Glycosyl transferase family 2</fullName>
    </submittedName>
</protein>
<dbReference type="GO" id="GO:0016757">
    <property type="term" value="F:glycosyltransferase activity"/>
    <property type="evidence" value="ECO:0007669"/>
    <property type="project" value="TreeGrafter"/>
</dbReference>